<evidence type="ECO:0000256" key="1">
    <source>
        <dbReference type="SAM" id="MobiDB-lite"/>
    </source>
</evidence>
<organism evidence="2 3">
    <name type="scientific">Vitis vinifera</name>
    <name type="common">Grape</name>
    <dbReference type="NCBI Taxonomy" id="29760"/>
    <lineage>
        <taxon>Eukaryota</taxon>
        <taxon>Viridiplantae</taxon>
        <taxon>Streptophyta</taxon>
        <taxon>Embryophyta</taxon>
        <taxon>Tracheophyta</taxon>
        <taxon>Spermatophyta</taxon>
        <taxon>Magnoliopsida</taxon>
        <taxon>eudicotyledons</taxon>
        <taxon>Gunneridae</taxon>
        <taxon>Pentapetalae</taxon>
        <taxon>rosids</taxon>
        <taxon>Vitales</taxon>
        <taxon>Vitaceae</taxon>
        <taxon>Viteae</taxon>
        <taxon>Vitis</taxon>
    </lineage>
</organism>
<feature type="compositionally biased region" description="Low complexity" evidence="1">
    <location>
        <begin position="13"/>
        <end position="24"/>
    </location>
</feature>
<dbReference type="PANTHER" id="PTHR34206:SF1">
    <property type="entry name" value="OS10G0390701 PROTEIN"/>
    <property type="match status" value="1"/>
</dbReference>
<comment type="caution">
    <text evidence="2">The sequence shown here is derived from an EMBL/GenBank/DDBJ whole genome shotgun (WGS) entry which is preliminary data.</text>
</comment>
<dbReference type="OrthoDB" id="581210at2759"/>
<dbReference type="PANTHER" id="PTHR34206">
    <property type="entry name" value="OS06G0193300 PROTEIN"/>
    <property type="match status" value="1"/>
</dbReference>
<dbReference type="AlphaFoldDB" id="A0A438K785"/>
<dbReference type="Proteomes" id="UP000288805">
    <property type="component" value="Unassembled WGS sequence"/>
</dbReference>
<dbReference type="EMBL" id="QGNW01000014">
    <property type="protein sequence ID" value="RVX17059.1"/>
    <property type="molecule type" value="Genomic_DNA"/>
</dbReference>
<feature type="region of interest" description="Disordered" evidence="1">
    <location>
        <begin position="1"/>
        <end position="24"/>
    </location>
</feature>
<reference evidence="2 3" key="1">
    <citation type="journal article" date="2018" name="PLoS Genet.">
        <title>Population sequencing reveals clonal diversity and ancestral inbreeding in the grapevine cultivar Chardonnay.</title>
        <authorList>
            <person name="Roach M.J."/>
            <person name="Johnson D.L."/>
            <person name="Bohlmann J."/>
            <person name="van Vuuren H.J."/>
            <person name="Jones S.J."/>
            <person name="Pretorius I.S."/>
            <person name="Schmidt S.A."/>
            <person name="Borneman A.R."/>
        </authorList>
    </citation>
    <scope>NUCLEOTIDE SEQUENCE [LARGE SCALE GENOMIC DNA]</scope>
    <source>
        <strain evidence="3">cv. Chardonnay</strain>
        <tissue evidence="2">Leaf</tissue>
    </source>
</reference>
<protein>
    <submittedName>
        <fullName evidence="2">Uncharacterized protein</fullName>
    </submittedName>
</protein>
<evidence type="ECO:0000313" key="3">
    <source>
        <dbReference type="Proteomes" id="UP000288805"/>
    </source>
</evidence>
<evidence type="ECO:0000313" key="2">
    <source>
        <dbReference type="EMBL" id="RVX17059.1"/>
    </source>
</evidence>
<proteinExistence type="predicted"/>
<gene>
    <name evidence="2" type="ORF">CK203_003395</name>
</gene>
<name>A0A438K785_VITVI</name>
<sequence>MAWGIDSINATDPSESSPSPPSSSCCTESMAVRAYSTTQILVLDSCPIRRPVGRIMVMLEHRSQVSVRKIAALEIKSSFRNKVFEDQSKGIVCYRDDKGEIVCEGYDEGPRLHHELQRKNYHPRDAEIIDLLQQNWLQIVKGDEVAVGVPEDLNWNGYNTYW</sequence>
<accession>A0A438K785</accession>